<feature type="compositionally biased region" description="Basic and acidic residues" evidence="1">
    <location>
        <begin position="110"/>
        <end position="126"/>
    </location>
</feature>
<organism evidence="2 3">
    <name type="scientific">Propionispira arboris</name>
    <dbReference type="NCBI Taxonomy" id="84035"/>
    <lineage>
        <taxon>Bacteria</taxon>
        <taxon>Bacillati</taxon>
        <taxon>Bacillota</taxon>
        <taxon>Negativicutes</taxon>
        <taxon>Selenomonadales</taxon>
        <taxon>Selenomonadaceae</taxon>
        <taxon>Propionispira</taxon>
    </lineage>
</organism>
<accession>A0A1H6VCW5</accession>
<proteinExistence type="predicted"/>
<sequence length="251" mass="27537">MVVSGKINTRGKISTLTPAHQDTKFINTGKTTKGSGVAAVFRKSTLADYNDKELSQLQKSMLNLQDQIGKIQDNDDIDSKTKKELLENLNSQLEEVKAELEKASAATTSKTDDDNNKKSTAKDSKPTEQSSQDDVVSMGSDLKQVKAASSTSVKLKMEAKLEKNELNRAINDPNEHLRLTVSDIITKRQDEIDRKNDSVETLNSLIQDVEKNSKTKVNNTKKDPKIGGSNTEIVSASDNGNSDENAKKIVL</sequence>
<evidence type="ECO:0008006" key="4">
    <source>
        <dbReference type="Google" id="ProtNLM"/>
    </source>
</evidence>
<dbReference type="RefSeq" id="WP_091828932.1">
    <property type="nucleotide sequence ID" value="NZ_FNZK01000002.1"/>
</dbReference>
<keyword evidence="3" id="KW-1185">Reference proteome</keyword>
<evidence type="ECO:0000256" key="1">
    <source>
        <dbReference type="SAM" id="MobiDB-lite"/>
    </source>
</evidence>
<evidence type="ECO:0000313" key="3">
    <source>
        <dbReference type="Proteomes" id="UP000199662"/>
    </source>
</evidence>
<feature type="region of interest" description="Disordered" evidence="1">
    <location>
        <begin position="211"/>
        <end position="251"/>
    </location>
</feature>
<evidence type="ECO:0000313" key="2">
    <source>
        <dbReference type="EMBL" id="SEI98035.1"/>
    </source>
</evidence>
<dbReference type="EMBL" id="FNZK01000002">
    <property type="protein sequence ID" value="SEI98035.1"/>
    <property type="molecule type" value="Genomic_DNA"/>
</dbReference>
<feature type="region of interest" description="Disordered" evidence="1">
    <location>
        <begin position="97"/>
        <end position="138"/>
    </location>
</feature>
<dbReference type="AlphaFoldDB" id="A0A1H6VCW5"/>
<gene>
    <name evidence="2" type="ORF">SAMN05660742_102154</name>
</gene>
<dbReference type="Proteomes" id="UP000199662">
    <property type="component" value="Unassembled WGS sequence"/>
</dbReference>
<protein>
    <recommendedName>
        <fullName evidence="4">FlxA-like protein</fullName>
    </recommendedName>
</protein>
<reference evidence="2 3" key="1">
    <citation type="submission" date="2016-10" db="EMBL/GenBank/DDBJ databases">
        <authorList>
            <person name="de Groot N.N."/>
        </authorList>
    </citation>
    <scope>NUCLEOTIDE SEQUENCE [LARGE SCALE GENOMIC DNA]</scope>
    <source>
        <strain evidence="2 3">DSM 2179</strain>
    </source>
</reference>
<feature type="compositionally biased region" description="Polar residues" evidence="1">
    <location>
        <begin position="228"/>
        <end position="243"/>
    </location>
</feature>
<name>A0A1H6VCW5_9FIRM</name>